<name>A0A3L6FXL4_MAIZE</name>
<dbReference type="EMBL" id="NCVQ01000003">
    <property type="protein sequence ID" value="PWZ39211.1"/>
    <property type="molecule type" value="Genomic_DNA"/>
</dbReference>
<evidence type="ECO:0000256" key="2">
    <source>
        <dbReference type="SAM" id="Phobius"/>
    </source>
</evidence>
<feature type="region of interest" description="Disordered" evidence="1">
    <location>
        <begin position="1"/>
        <end position="20"/>
    </location>
</feature>
<sequence>MWPRLGAGAAGRRGGRERERERKPLGVWVCSGSFLAPVPFALLLLLPPLAGGWTGLVVLRLLLSEAES</sequence>
<evidence type="ECO:0000313" key="3">
    <source>
        <dbReference type="EMBL" id="PWZ39211.1"/>
    </source>
</evidence>
<evidence type="ECO:0000256" key="1">
    <source>
        <dbReference type="SAM" id="MobiDB-lite"/>
    </source>
</evidence>
<keyword evidence="2" id="KW-1133">Transmembrane helix</keyword>
<gene>
    <name evidence="3" type="ORF">Zm00014a_043775</name>
</gene>
<proteinExistence type="predicted"/>
<comment type="caution">
    <text evidence="3">The sequence shown here is derived from an EMBL/GenBank/DDBJ whole genome shotgun (WGS) entry which is preliminary data.</text>
</comment>
<protein>
    <submittedName>
        <fullName evidence="3">Uncharacterized protein</fullName>
    </submittedName>
</protein>
<organism evidence="3">
    <name type="scientific">Zea mays</name>
    <name type="common">Maize</name>
    <dbReference type="NCBI Taxonomy" id="4577"/>
    <lineage>
        <taxon>Eukaryota</taxon>
        <taxon>Viridiplantae</taxon>
        <taxon>Streptophyta</taxon>
        <taxon>Embryophyta</taxon>
        <taxon>Tracheophyta</taxon>
        <taxon>Spermatophyta</taxon>
        <taxon>Magnoliopsida</taxon>
        <taxon>Liliopsida</taxon>
        <taxon>Poales</taxon>
        <taxon>Poaceae</taxon>
        <taxon>PACMAD clade</taxon>
        <taxon>Panicoideae</taxon>
        <taxon>Andropogonodae</taxon>
        <taxon>Andropogoneae</taxon>
        <taxon>Tripsacinae</taxon>
        <taxon>Zea</taxon>
    </lineage>
</organism>
<reference evidence="3" key="1">
    <citation type="journal article" date="2018" name="Nat. Genet.">
        <title>Extensive intraspecific gene order and gene structural variations between Mo17 and other maize genomes.</title>
        <authorList>
            <person name="Sun S."/>
            <person name="Zhou Y."/>
            <person name="Chen J."/>
            <person name="Shi J."/>
            <person name="Zhao H."/>
            <person name="Zhao H."/>
            <person name="Song W."/>
            <person name="Zhang M."/>
            <person name="Cui Y."/>
            <person name="Dong X."/>
            <person name="Liu H."/>
            <person name="Ma X."/>
            <person name="Jiao Y."/>
            <person name="Wang B."/>
            <person name="Wei X."/>
            <person name="Stein J.C."/>
            <person name="Glaubitz J.C."/>
            <person name="Lu F."/>
            <person name="Yu G."/>
            <person name="Liang C."/>
            <person name="Fengler K."/>
            <person name="Li B."/>
            <person name="Rafalski A."/>
            <person name="Schnable P.S."/>
            <person name="Ware D.H."/>
            <person name="Buckler E.S."/>
            <person name="Lai J."/>
        </authorList>
    </citation>
    <scope>NUCLEOTIDE SEQUENCE [LARGE SCALE GENOMIC DNA]</scope>
    <source>
        <tissue evidence="3">Seedling</tissue>
    </source>
</reference>
<dbReference type="Proteomes" id="UP000251960">
    <property type="component" value="Chromosome 2"/>
</dbReference>
<keyword evidence="2" id="KW-0472">Membrane</keyword>
<keyword evidence="2" id="KW-0812">Transmembrane</keyword>
<dbReference type="AlphaFoldDB" id="A0A3L6FXL4"/>
<accession>A0A3L6FXL4</accession>
<feature type="transmembrane region" description="Helical" evidence="2">
    <location>
        <begin position="25"/>
        <end position="46"/>
    </location>
</feature>